<evidence type="ECO:0000256" key="1">
    <source>
        <dbReference type="SAM" id="Coils"/>
    </source>
</evidence>
<evidence type="ECO:0000256" key="2">
    <source>
        <dbReference type="SAM" id="MobiDB-lite"/>
    </source>
</evidence>
<sequence>MHRIYSRTVPVGPTSACVSCLTTAAEGVASRTASAASKRRLRIGNSVTALYTSIFAAAALVDARAKDKRRLEWQEKIAAVKEEVKELIDEEQRLLEALASRSAEHSLPRMLQTGPCRSISRPTNRSIQLPRTTPHCRWSHSMSKHTKPDAPGFHEKLERSIIAELRSENGTREDPDDFEMAIDGEEIPDWLHASLIRGKVIRKLALKQLAIRLILRPSVAHSYMGVLQNYDNDSNLPKIDTAFLLNELNEIRRRIRRVKTDPAHSIDDLARDISVRRLEDMVEETTRLDGQVRQDTQLYLSNQMSLEELLLRLSDLLLKATDPDRTYVFKMMILAFTKTRQNDLALLVIKTILPYKFPLSSSLIITILNFFRKSKDLKGFDLFLQMLRGKGYPVDLGTLGYYKEKVVNGIRITVPPVHSANIVTYATLIKACLRFDQPERADAYLSSARAAGCMDDFAILMAYLEFCTVRRDWERGIQVLRRTLAFIGSTTAHPLERVERLVVLMVHLSDSCEEFELSNVLIEAAVSSGFDQNIPQHQTDVVFEHDTNFNRWAEAAELAPTQQGRLSVGDMCFAFVKSVSGYLDALTIPEEQRTAHRLQKLMGVYAKQALSSVVSAMPAQTKGDGRSLPKYSNRTGPSKPADSEGVEISPAFRIVMASQSYDISTLKNEIAQLRQMVFHLSQSTTASHSPLSISNDPTNLKRRLAPAAPAIRHNPSQRTERVGSDGTVPQLASGSEAT</sequence>
<keyword evidence="4" id="KW-1185">Reference proteome</keyword>
<protein>
    <recommendedName>
        <fullName evidence="5">Pentatricopeptide repeat protein</fullName>
    </recommendedName>
</protein>
<gene>
    <name evidence="3" type="ORF">BJX67DRAFT_360458</name>
</gene>
<feature type="region of interest" description="Disordered" evidence="2">
    <location>
        <begin position="112"/>
        <end position="152"/>
    </location>
</feature>
<accession>A0ABR4LJE8</accession>
<dbReference type="RefSeq" id="XP_070883643.1">
    <property type="nucleotide sequence ID" value="XM_071029779.1"/>
</dbReference>
<dbReference type="InterPro" id="IPR011990">
    <property type="entry name" value="TPR-like_helical_dom_sf"/>
</dbReference>
<evidence type="ECO:0000313" key="3">
    <source>
        <dbReference type="EMBL" id="KAL2864664.1"/>
    </source>
</evidence>
<keyword evidence="1" id="KW-0175">Coiled coil</keyword>
<name>A0ABR4LJE8_9EURO</name>
<reference evidence="3 4" key="1">
    <citation type="submission" date="2024-07" db="EMBL/GenBank/DDBJ databases">
        <title>Section-level genome sequencing and comparative genomics of Aspergillus sections Usti and Cavernicolus.</title>
        <authorList>
            <consortium name="Lawrence Berkeley National Laboratory"/>
            <person name="Nybo J.L."/>
            <person name="Vesth T.C."/>
            <person name="Theobald S."/>
            <person name="Frisvad J.C."/>
            <person name="Larsen T.O."/>
            <person name="Kjaerboelling I."/>
            <person name="Rothschild-Mancinelli K."/>
            <person name="Lyhne E.K."/>
            <person name="Kogle M.E."/>
            <person name="Barry K."/>
            <person name="Clum A."/>
            <person name="Na H."/>
            <person name="Ledsgaard L."/>
            <person name="Lin J."/>
            <person name="Lipzen A."/>
            <person name="Kuo A."/>
            <person name="Riley R."/>
            <person name="Mondo S."/>
            <person name="Labutti K."/>
            <person name="Haridas S."/>
            <person name="Pangalinan J."/>
            <person name="Salamov A.A."/>
            <person name="Simmons B.A."/>
            <person name="Magnuson J.K."/>
            <person name="Chen J."/>
            <person name="Drula E."/>
            <person name="Henrissat B."/>
            <person name="Wiebenga A."/>
            <person name="Lubbers R.J."/>
            <person name="Gomes A.C."/>
            <person name="Macurrencykelacurrency M.R."/>
            <person name="Stajich J."/>
            <person name="Grigoriev I.V."/>
            <person name="Mortensen U.H."/>
            <person name="De Vries R.P."/>
            <person name="Baker S.E."/>
            <person name="Andersen M.R."/>
        </authorList>
    </citation>
    <scope>NUCLEOTIDE SEQUENCE [LARGE SCALE GENOMIC DNA]</scope>
    <source>
        <strain evidence="3 4">CBS 449.75</strain>
    </source>
</reference>
<dbReference type="Proteomes" id="UP001610432">
    <property type="component" value="Unassembled WGS sequence"/>
</dbReference>
<feature type="coiled-coil region" evidence="1">
    <location>
        <begin position="70"/>
        <end position="101"/>
    </location>
</feature>
<feature type="region of interest" description="Disordered" evidence="2">
    <location>
        <begin position="707"/>
        <end position="738"/>
    </location>
</feature>
<proteinExistence type="predicted"/>
<dbReference type="Gene3D" id="1.25.40.10">
    <property type="entry name" value="Tetratricopeptide repeat domain"/>
    <property type="match status" value="1"/>
</dbReference>
<comment type="caution">
    <text evidence="3">The sequence shown here is derived from an EMBL/GenBank/DDBJ whole genome shotgun (WGS) entry which is preliminary data.</text>
</comment>
<evidence type="ECO:0008006" key="5">
    <source>
        <dbReference type="Google" id="ProtNLM"/>
    </source>
</evidence>
<dbReference type="EMBL" id="JBFXLQ010000038">
    <property type="protein sequence ID" value="KAL2864664.1"/>
    <property type="molecule type" value="Genomic_DNA"/>
</dbReference>
<organism evidence="3 4">
    <name type="scientific">Aspergillus lucknowensis</name>
    <dbReference type="NCBI Taxonomy" id="176173"/>
    <lineage>
        <taxon>Eukaryota</taxon>
        <taxon>Fungi</taxon>
        <taxon>Dikarya</taxon>
        <taxon>Ascomycota</taxon>
        <taxon>Pezizomycotina</taxon>
        <taxon>Eurotiomycetes</taxon>
        <taxon>Eurotiomycetidae</taxon>
        <taxon>Eurotiales</taxon>
        <taxon>Aspergillaceae</taxon>
        <taxon>Aspergillus</taxon>
        <taxon>Aspergillus subgen. Nidulantes</taxon>
    </lineage>
</organism>
<feature type="compositionally biased region" description="Polar residues" evidence="2">
    <location>
        <begin position="120"/>
        <end position="131"/>
    </location>
</feature>
<evidence type="ECO:0000313" key="4">
    <source>
        <dbReference type="Proteomes" id="UP001610432"/>
    </source>
</evidence>
<feature type="region of interest" description="Disordered" evidence="2">
    <location>
        <begin position="616"/>
        <end position="645"/>
    </location>
</feature>
<dbReference type="GeneID" id="98144851"/>